<dbReference type="EMBL" id="JAADJG010000250">
    <property type="protein sequence ID" value="KAF4450419.1"/>
    <property type="molecule type" value="Genomic_DNA"/>
</dbReference>
<dbReference type="InterPro" id="IPR008427">
    <property type="entry name" value="Extracellular_membr_CFEM_dom"/>
</dbReference>
<keyword evidence="5" id="KW-0336">GPI-anchor</keyword>
<evidence type="ECO:0000313" key="12">
    <source>
        <dbReference type="Proteomes" id="UP000605986"/>
    </source>
</evidence>
<evidence type="ECO:0000256" key="3">
    <source>
        <dbReference type="ARBA" id="ARBA00010031"/>
    </source>
</evidence>
<dbReference type="GO" id="GO:0098552">
    <property type="term" value="C:side of membrane"/>
    <property type="evidence" value="ECO:0007669"/>
    <property type="project" value="UniProtKB-KW"/>
</dbReference>
<proteinExistence type="inferred from homology"/>
<feature type="signal peptide" evidence="9">
    <location>
        <begin position="1"/>
        <end position="18"/>
    </location>
</feature>
<name>A0A8H4NTC1_9HYPO</name>
<feature type="chain" id="PRO_5034369176" description="CFEM domain-containing protein" evidence="9">
    <location>
        <begin position="19"/>
        <end position="95"/>
    </location>
</feature>
<dbReference type="GO" id="GO:0005576">
    <property type="term" value="C:extracellular region"/>
    <property type="evidence" value="ECO:0007669"/>
    <property type="project" value="UniProtKB-SubCell"/>
</dbReference>
<keyword evidence="12" id="KW-1185">Reference proteome</keyword>
<evidence type="ECO:0000256" key="6">
    <source>
        <dbReference type="ARBA" id="ARBA00022729"/>
    </source>
</evidence>
<gene>
    <name evidence="11" type="ORF">F53441_6418</name>
</gene>
<comment type="subcellular location">
    <subcellularLocation>
        <location evidence="1">Membrane</location>
        <topology evidence="1">Lipid-anchor</topology>
        <topology evidence="1">GPI-anchor</topology>
    </subcellularLocation>
    <subcellularLocation>
        <location evidence="2">Secreted</location>
    </subcellularLocation>
</comment>
<evidence type="ECO:0000256" key="5">
    <source>
        <dbReference type="ARBA" id="ARBA00022622"/>
    </source>
</evidence>
<evidence type="ECO:0000256" key="2">
    <source>
        <dbReference type="ARBA" id="ARBA00004613"/>
    </source>
</evidence>
<evidence type="ECO:0000259" key="10">
    <source>
        <dbReference type="Pfam" id="PF05730"/>
    </source>
</evidence>
<dbReference type="Pfam" id="PF05730">
    <property type="entry name" value="CFEM"/>
    <property type="match status" value="1"/>
</dbReference>
<feature type="domain" description="CFEM" evidence="10">
    <location>
        <begin position="30"/>
        <end position="91"/>
    </location>
</feature>
<protein>
    <recommendedName>
        <fullName evidence="10">CFEM domain-containing protein</fullName>
    </recommendedName>
</protein>
<comment type="similarity">
    <text evidence="3">Belongs to the RBT5 family.</text>
</comment>
<evidence type="ECO:0000256" key="8">
    <source>
        <dbReference type="ARBA" id="ARBA00023288"/>
    </source>
</evidence>
<keyword evidence="8" id="KW-0449">Lipoprotein</keyword>
<sequence length="95" mass="9293">MQFNTPFLLAALFSTAFAMPQAAPTDCPQTSAIPTCGAPCLKSAASAVGCTNIPCQCASSSAIQASAINCVVDNCGFLGALAVQASAAAVCTACA</sequence>
<accession>A0A8H4NTC1</accession>
<reference evidence="11" key="1">
    <citation type="submission" date="2020-01" db="EMBL/GenBank/DDBJ databases">
        <title>Identification and distribution of gene clusters putatively required for synthesis of sphingolipid metabolism inhibitors in phylogenetically diverse species of the filamentous fungus Fusarium.</title>
        <authorList>
            <person name="Kim H.-S."/>
            <person name="Busman M."/>
            <person name="Brown D.W."/>
            <person name="Divon H."/>
            <person name="Uhlig S."/>
            <person name="Proctor R.H."/>
        </authorList>
    </citation>
    <scope>NUCLEOTIDE SEQUENCE</scope>
    <source>
        <strain evidence="11">NRRL 53441</strain>
    </source>
</reference>
<keyword evidence="5" id="KW-0472">Membrane</keyword>
<dbReference type="OrthoDB" id="3767534at2759"/>
<evidence type="ECO:0000313" key="11">
    <source>
        <dbReference type="EMBL" id="KAF4450419.1"/>
    </source>
</evidence>
<evidence type="ECO:0000256" key="1">
    <source>
        <dbReference type="ARBA" id="ARBA00004589"/>
    </source>
</evidence>
<dbReference type="AlphaFoldDB" id="A0A8H4NTC1"/>
<keyword evidence="4" id="KW-0964">Secreted</keyword>
<evidence type="ECO:0000256" key="4">
    <source>
        <dbReference type="ARBA" id="ARBA00022525"/>
    </source>
</evidence>
<dbReference type="Proteomes" id="UP000605986">
    <property type="component" value="Unassembled WGS sequence"/>
</dbReference>
<evidence type="ECO:0000256" key="9">
    <source>
        <dbReference type="SAM" id="SignalP"/>
    </source>
</evidence>
<comment type="caution">
    <text evidence="11">The sequence shown here is derived from an EMBL/GenBank/DDBJ whole genome shotgun (WGS) entry which is preliminary data.</text>
</comment>
<keyword evidence="7" id="KW-1015">Disulfide bond</keyword>
<evidence type="ECO:0000256" key="7">
    <source>
        <dbReference type="ARBA" id="ARBA00023157"/>
    </source>
</evidence>
<keyword evidence="6 9" id="KW-0732">Signal</keyword>
<keyword evidence="5" id="KW-0325">Glycoprotein</keyword>
<organism evidence="11 12">
    <name type="scientific">Fusarium austroafricanum</name>
    <dbReference type="NCBI Taxonomy" id="2364996"/>
    <lineage>
        <taxon>Eukaryota</taxon>
        <taxon>Fungi</taxon>
        <taxon>Dikarya</taxon>
        <taxon>Ascomycota</taxon>
        <taxon>Pezizomycotina</taxon>
        <taxon>Sordariomycetes</taxon>
        <taxon>Hypocreomycetidae</taxon>
        <taxon>Hypocreales</taxon>
        <taxon>Nectriaceae</taxon>
        <taxon>Fusarium</taxon>
        <taxon>Fusarium concolor species complex</taxon>
    </lineage>
</organism>